<dbReference type="InterPro" id="IPR002397">
    <property type="entry name" value="Cyt_P450_B"/>
</dbReference>
<keyword evidence="5" id="KW-1185">Reference proteome</keyword>
<feature type="compositionally biased region" description="Low complexity" evidence="3">
    <location>
        <begin position="1"/>
        <end position="15"/>
    </location>
</feature>
<name>A0ABV2ZSR5_9ACTN</name>
<evidence type="ECO:0000256" key="1">
    <source>
        <dbReference type="ARBA" id="ARBA00010617"/>
    </source>
</evidence>
<keyword evidence="2" id="KW-0408">Iron</keyword>
<dbReference type="RefSeq" id="WP_361707303.1">
    <property type="nucleotide sequence ID" value="NZ_JBEZVE010000022.1"/>
</dbReference>
<dbReference type="InterPro" id="IPR001128">
    <property type="entry name" value="Cyt_P450"/>
</dbReference>
<dbReference type="InterPro" id="IPR017972">
    <property type="entry name" value="Cyt_P450_CS"/>
</dbReference>
<evidence type="ECO:0000313" key="4">
    <source>
        <dbReference type="EMBL" id="MEU3785622.1"/>
    </source>
</evidence>
<keyword evidence="2" id="KW-0349">Heme</keyword>
<comment type="similarity">
    <text evidence="1 2">Belongs to the cytochrome P450 family.</text>
</comment>
<dbReference type="Pfam" id="PF00067">
    <property type="entry name" value="p450"/>
    <property type="match status" value="1"/>
</dbReference>
<dbReference type="SUPFAM" id="SSF48264">
    <property type="entry name" value="Cytochrome P450"/>
    <property type="match status" value="1"/>
</dbReference>
<dbReference type="PANTHER" id="PTHR46696:SF1">
    <property type="entry name" value="CYTOCHROME P450 YJIB-RELATED"/>
    <property type="match status" value="1"/>
</dbReference>
<reference evidence="4 5" key="1">
    <citation type="submission" date="2024-06" db="EMBL/GenBank/DDBJ databases">
        <title>The Natural Products Discovery Center: Release of the First 8490 Sequenced Strains for Exploring Actinobacteria Biosynthetic Diversity.</title>
        <authorList>
            <person name="Kalkreuter E."/>
            <person name="Kautsar S.A."/>
            <person name="Yang D."/>
            <person name="Bader C.D."/>
            <person name="Teijaro C.N."/>
            <person name="Fluegel L."/>
            <person name="Davis C.M."/>
            <person name="Simpson J.R."/>
            <person name="Lauterbach L."/>
            <person name="Steele A.D."/>
            <person name="Gui C."/>
            <person name="Meng S."/>
            <person name="Li G."/>
            <person name="Viehrig K."/>
            <person name="Ye F."/>
            <person name="Su P."/>
            <person name="Kiefer A.F."/>
            <person name="Nichols A."/>
            <person name="Cepeda A.J."/>
            <person name="Yan W."/>
            <person name="Fan B."/>
            <person name="Jiang Y."/>
            <person name="Adhikari A."/>
            <person name="Zheng C.-J."/>
            <person name="Schuster L."/>
            <person name="Cowan T.M."/>
            <person name="Smanski M.J."/>
            <person name="Chevrette M.G."/>
            <person name="De Carvalho L.P.S."/>
            <person name="Shen B."/>
        </authorList>
    </citation>
    <scope>NUCLEOTIDE SEQUENCE [LARGE SCALE GENOMIC DNA]</scope>
    <source>
        <strain evidence="4 5">NPDC033843</strain>
    </source>
</reference>
<dbReference type="PROSITE" id="PS00086">
    <property type="entry name" value="CYTOCHROME_P450"/>
    <property type="match status" value="1"/>
</dbReference>
<dbReference type="EMBL" id="JBEZVE010000022">
    <property type="protein sequence ID" value="MEU3785622.1"/>
    <property type="molecule type" value="Genomic_DNA"/>
</dbReference>
<dbReference type="PRINTS" id="PR00359">
    <property type="entry name" value="BP450"/>
</dbReference>
<keyword evidence="2" id="KW-0479">Metal-binding</keyword>
<dbReference type="InterPro" id="IPR036396">
    <property type="entry name" value="Cyt_P450_sf"/>
</dbReference>
<evidence type="ECO:0000256" key="3">
    <source>
        <dbReference type="SAM" id="MobiDB-lite"/>
    </source>
</evidence>
<organism evidence="4 5">
    <name type="scientific">Streptomyces sp. 900129855</name>
    <dbReference type="NCBI Taxonomy" id="3155129"/>
    <lineage>
        <taxon>Bacteria</taxon>
        <taxon>Bacillati</taxon>
        <taxon>Actinomycetota</taxon>
        <taxon>Actinomycetes</taxon>
        <taxon>Kitasatosporales</taxon>
        <taxon>Streptomycetaceae</taxon>
        <taxon>Streptomyces</taxon>
    </lineage>
</organism>
<evidence type="ECO:0000313" key="5">
    <source>
        <dbReference type="Proteomes" id="UP001550739"/>
    </source>
</evidence>
<dbReference type="Gene3D" id="1.10.630.10">
    <property type="entry name" value="Cytochrome P450"/>
    <property type="match status" value="1"/>
</dbReference>
<dbReference type="Proteomes" id="UP001550739">
    <property type="component" value="Unassembled WGS sequence"/>
</dbReference>
<dbReference type="PANTHER" id="PTHR46696">
    <property type="entry name" value="P450, PUTATIVE (EUROFUNG)-RELATED"/>
    <property type="match status" value="1"/>
</dbReference>
<keyword evidence="2" id="KW-0503">Monooxygenase</keyword>
<evidence type="ECO:0000256" key="2">
    <source>
        <dbReference type="RuleBase" id="RU000461"/>
    </source>
</evidence>
<proteinExistence type="inferred from homology"/>
<gene>
    <name evidence="4" type="ORF">AB0E89_34655</name>
</gene>
<accession>A0ABV2ZSR5</accession>
<comment type="caution">
    <text evidence="4">The sequence shown here is derived from an EMBL/GenBank/DDBJ whole genome shotgun (WGS) entry which is preliminary data.</text>
</comment>
<protein>
    <submittedName>
        <fullName evidence="4">Cytochrome P450</fullName>
    </submittedName>
</protein>
<keyword evidence="2" id="KW-0560">Oxidoreductase</keyword>
<sequence>MANTTTPAAPRTARPPGEPNLLDPELTADPAGGYGKVREQGPVVRGWLTETQPVWLVTRYDDVRDGLRDSRFVSSPAAIEGYTGEDPRRTLVDMLNLPAEVHKYFLVSALDTDPPDHTRVRGAVGRGFNARRMQVLRPRVEQLAAEILDDLHRRSADGVLELVDGYAYPLAVTVVCELAGVPEEDRAVFCRWGDDILVREPGRLRESSPAVVDTVLRLLDQRRREPADDVLSALAAARDEDRYRLTEEEAVAMALNVVMAGYDNTAQLVVNSLAALLTHPDQLKLLRADPGLMPSAVHEFVRWCGPDIMVRMRLAAEDVEFRGTHIRRGECVQFVLVSANRDPRVYENPDRLDITRRPHDGSEGHIGFGHGIHYCLGAVLSRLQTEIALDTLLSRHPGLCLAEGPESLQRTIIPGTAPRLPRLAARV</sequence>
<feature type="region of interest" description="Disordered" evidence="3">
    <location>
        <begin position="1"/>
        <end position="37"/>
    </location>
</feature>
<dbReference type="CDD" id="cd11029">
    <property type="entry name" value="CYP107-like"/>
    <property type="match status" value="1"/>
</dbReference>